<proteinExistence type="inferred from homology"/>
<evidence type="ECO:0000313" key="9">
    <source>
        <dbReference type="Proteomes" id="UP000523139"/>
    </source>
</evidence>
<keyword evidence="3 6" id="KW-0812">Transmembrane</keyword>
<evidence type="ECO:0000256" key="4">
    <source>
        <dbReference type="ARBA" id="ARBA00022989"/>
    </source>
</evidence>
<dbReference type="GO" id="GO:0005886">
    <property type="term" value="C:plasma membrane"/>
    <property type="evidence" value="ECO:0007669"/>
    <property type="project" value="TreeGrafter"/>
</dbReference>
<feature type="transmembrane region" description="Helical" evidence="6">
    <location>
        <begin position="85"/>
        <end position="110"/>
    </location>
</feature>
<accession>A0A7X8THR6</accession>
<dbReference type="PANTHER" id="PTHR38459">
    <property type="entry name" value="PROPHAGE BACTOPRENOL-LINKED GLUCOSE TRANSLOCASE HOMOLOG"/>
    <property type="match status" value="1"/>
</dbReference>
<evidence type="ECO:0000259" key="7">
    <source>
        <dbReference type="Pfam" id="PF04138"/>
    </source>
</evidence>
<comment type="similarity">
    <text evidence="2">Belongs to the GtrA family.</text>
</comment>
<sequence>MKKLWTRGVGLFRLLWRELAKFGVVGGVAFLIDTAVFLWLITGPMDDSHVKSKAIAVAVATLFSWVGNRYWTFRHQRTRTRMRELVMFILMNVIGLLIMSGCVAFSFYVLGLRSEFASFVSGSIIGMGLAMVFRFIAYKYWVFTGEGDAETAKAAAHAAPYTGQIPALDTETASGETER</sequence>
<dbReference type="InterPro" id="IPR007267">
    <property type="entry name" value="GtrA_DPMS_TM"/>
</dbReference>
<comment type="caution">
    <text evidence="8">The sequence shown here is derived from an EMBL/GenBank/DDBJ whole genome shotgun (WGS) entry which is preliminary data.</text>
</comment>
<dbReference type="RefSeq" id="WP_168886411.1">
    <property type="nucleotide sequence ID" value="NZ_JABAHY010000001.1"/>
</dbReference>
<dbReference type="Proteomes" id="UP000523139">
    <property type="component" value="Unassembled WGS sequence"/>
</dbReference>
<evidence type="ECO:0000256" key="1">
    <source>
        <dbReference type="ARBA" id="ARBA00004141"/>
    </source>
</evidence>
<dbReference type="GO" id="GO:0000271">
    <property type="term" value="P:polysaccharide biosynthetic process"/>
    <property type="evidence" value="ECO:0007669"/>
    <property type="project" value="InterPro"/>
</dbReference>
<name>A0A7X8THR6_9MICC</name>
<protein>
    <submittedName>
        <fullName evidence="8">GtrA family protein</fullName>
    </submittedName>
</protein>
<keyword evidence="9" id="KW-1185">Reference proteome</keyword>
<feature type="transmembrane region" description="Helical" evidence="6">
    <location>
        <begin position="116"/>
        <end position="137"/>
    </location>
</feature>
<dbReference type="Pfam" id="PF04138">
    <property type="entry name" value="GtrA_DPMS_TM"/>
    <property type="match status" value="1"/>
</dbReference>
<evidence type="ECO:0000256" key="3">
    <source>
        <dbReference type="ARBA" id="ARBA00022692"/>
    </source>
</evidence>
<dbReference type="InterPro" id="IPR051401">
    <property type="entry name" value="GtrA_CellWall_Glycosyl"/>
</dbReference>
<organism evidence="8 9">
    <name type="scientific">Nesterenkonia sedimenti</name>
    <dbReference type="NCBI Taxonomy" id="1463632"/>
    <lineage>
        <taxon>Bacteria</taxon>
        <taxon>Bacillati</taxon>
        <taxon>Actinomycetota</taxon>
        <taxon>Actinomycetes</taxon>
        <taxon>Micrococcales</taxon>
        <taxon>Micrococcaceae</taxon>
        <taxon>Nesterenkonia</taxon>
    </lineage>
</organism>
<reference evidence="8 9" key="1">
    <citation type="submission" date="2020-04" db="EMBL/GenBank/DDBJ databases">
        <title>Nesterenkonia sp. nov., isolated from marine sediment.</title>
        <authorList>
            <person name="Zhang G."/>
        </authorList>
    </citation>
    <scope>NUCLEOTIDE SEQUENCE [LARGE SCALE GENOMIC DNA]</scope>
    <source>
        <strain evidence="8 9">MY13</strain>
    </source>
</reference>
<feature type="domain" description="GtrA/DPMS transmembrane" evidence="7">
    <location>
        <begin position="21"/>
        <end position="143"/>
    </location>
</feature>
<dbReference type="AlphaFoldDB" id="A0A7X8THR6"/>
<evidence type="ECO:0000256" key="5">
    <source>
        <dbReference type="ARBA" id="ARBA00023136"/>
    </source>
</evidence>
<evidence type="ECO:0000313" key="8">
    <source>
        <dbReference type="EMBL" id="NLS08946.1"/>
    </source>
</evidence>
<dbReference type="PANTHER" id="PTHR38459:SF1">
    <property type="entry name" value="PROPHAGE BACTOPRENOL-LINKED GLUCOSE TRANSLOCASE HOMOLOG"/>
    <property type="match status" value="1"/>
</dbReference>
<evidence type="ECO:0000256" key="2">
    <source>
        <dbReference type="ARBA" id="ARBA00009399"/>
    </source>
</evidence>
<evidence type="ECO:0000256" key="6">
    <source>
        <dbReference type="SAM" id="Phobius"/>
    </source>
</evidence>
<feature type="transmembrane region" description="Helical" evidence="6">
    <location>
        <begin position="54"/>
        <end position="73"/>
    </location>
</feature>
<comment type="subcellular location">
    <subcellularLocation>
        <location evidence="1">Membrane</location>
        <topology evidence="1">Multi-pass membrane protein</topology>
    </subcellularLocation>
</comment>
<gene>
    <name evidence="8" type="ORF">HGQ17_02795</name>
</gene>
<keyword evidence="5 6" id="KW-0472">Membrane</keyword>
<feature type="transmembrane region" description="Helical" evidence="6">
    <location>
        <begin position="20"/>
        <end position="42"/>
    </location>
</feature>
<keyword evidence="4 6" id="KW-1133">Transmembrane helix</keyword>
<dbReference type="EMBL" id="JABAHY010000001">
    <property type="protein sequence ID" value="NLS08946.1"/>
    <property type="molecule type" value="Genomic_DNA"/>
</dbReference>